<dbReference type="GO" id="GO:0005815">
    <property type="term" value="C:microtubule organizing center"/>
    <property type="evidence" value="ECO:0007669"/>
    <property type="project" value="TreeGrafter"/>
</dbReference>
<dbReference type="InterPro" id="IPR019366">
    <property type="entry name" value="Clusterin-associated_protein-1"/>
</dbReference>
<evidence type="ECO:0000313" key="9">
    <source>
        <dbReference type="EMBL" id="KAG2456182.1"/>
    </source>
</evidence>
<dbReference type="GO" id="GO:0060271">
    <property type="term" value="P:cilium assembly"/>
    <property type="evidence" value="ECO:0007669"/>
    <property type="project" value="TreeGrafter"/>
</dbReference>
<gene>
    <name evidence="9" type="primary">Cluap1</name>
    <name evidence="9" type="ORF">GTO96_0007683</name>
</gene>
<evidence type="ECO:0000256" key="1">
    <source>
        <dbReference type="ARBA" id="ARBA00004138"/>
    </source>
</evidence>
<dbReference type="Proteomes" id="UP000886611">
    <property type="component" value="Unassembled WGS sequence"/>
</dbReference>
<feature type="compositionally biased region" description="Basic and acidic residues" evidence="7">
    <location>
        <begin position="266"/>
        <end position="275"/>
    </location>
</feature>
<comment type="subcellular location">
    <subcellularLocation>
        <location evidence="1">Cell projection</location>
        <location evidence="1">Cilium</location>
    </subcellularLocation>
</comment>
<reference evidence="9 10" key="1">
    <citation type="journal article" date="2021" name="Cell">
        <title>Tracing the genetic footprints of vertebrate landing in non-teleost ray-finned fishes.</title>
        <authorList>
            <person name="Bi X."/>
            <person name="Wang K."/>
            <person name="Yang L."/>
            <person name="Pan H."/>
            <person name="Jiang H."/>
            <person name="Wei Q."/>
            <person name="Fang M."/>
            <person name="Yu H."/>
            <person name="Zhu C."/>
            <person name="Cai Y."/>
            <person name="He Y."/>
            <person name="Gan X."/>
            <person name="Zeng H."/>
            <person name="Yu D."/>
            <person name="Zhu Y."/>
            <person name="Jiang H."/>
            <person name="Qiu Q."/>
            <person name="Yang H."/>
            <person name="Zhang Y.E."/>
            <person name="Wang W."/>
            <person name="Zhu M."/>
            <person name="He S."/>
            <person name="Zhang G."/>
        </authorList>
    </citation>
    <scope>NUCLEOTIDE SEQUENCE [LARGE SCALE GENOMIC DNA]</scope>
    <source>
        <strain evidence="9">Bchr_013</strain>
    </source>
</reference>
<dbReference type="EMBL" id="JAATIS010009265">
    <property type="protein sequence ID" value="KAG2456182.1"/>
    <property type="molecule type" value="Genomic_DNA"/>
</dbReference>
<feature type="transmembrane region" description="Helical" evidence="8">
    <location>
        <begin position="470"/>
        <end position="493"/>
    </location>
</feature>
<sequence length="512" mass="58093">MKASAQTHYEPQTDIPTDIDTEQDRVFFIKAVAQFMATKAHVKLNTKRLYQADGYAVKEMLKITVVLYNAMKTKGMSPAEKEHEEGSKFQFDLGSKIADLKAARDLASEITSKGASLYDLLGKEVDLREMRTAAIARPLELNETEKTLKAAIKEVLENVQKTKDMLSNVASDEANLDAKIEKKKSELERNHKRLQTLQSVRPAFMDEYEKREEDLQKQYESYVEKFCNLAFLEQKLEDYHRLEQERFEETENTLRLMQNKLREEEKRLMKSGGKEEDSDIEIQEDEGTDSEVDEERPTKPRPTRGMSVRAKDRMCELYGMLFIDTISFSLTSTARGAAHIVGTMQGGDTEDEFPTNGPSDCPMPLKRDFVESTDQMHCPESRLKPECRDNDRRRSAVMGCRHGQAVNTSLHQDGSPKPPETLSTLERLALATGGTEKSWNRCIFPFGIISLVIGIAGTGVTFYFNNMQLSKVISIVLLAVGLALVAFACWRLYKKKTRRKEANSFSSEQCAL</sequence>
<dbReference type="GO" id="GO:0005929">
    <property type="term" value="C:cilium"/>
    <property type="evidence" value="ECO:0007669"/>
    <property type="project" value="UniProtKB-SubCell"/>
</dbReference>
<dbReference type="Pfam" id="PF16311">
    <property type="entry name" value="TMEM100"/>
    <property type="match status" value="1"/>
</dbReference>
<comment type="caution">
    <text evidence="9">The sequence shown here is derived from an EMBL/GenBank/DDBJ whole genome shotgun (WGS) entry which is preliminary data.</text>
</comment>
<dbReference type="InterPro" id="IPR032536">
    <property type="entry name" value="TMEM100"/>
</dbReference>
<keyword evidence="8" id="KW-0472">Membrane</keyword>
<feature type="non-terminal residue" evidence="9">
    <location>
        <position position="512"/>
    </location>
</feature>
<proteinExistence type="inferred from homology"/>
<keyword evidence="5" id="KW-0969">Cilium</keyword>
<keyword evidence="8" id="KW-1133">Transmembrane helix</keyword>
<keyword evidence="3" id="KW-0970">Cilium biogenesis/degradation</keyword>
<evidence type="ECO:0000256" key="6">
    <source>
        <dbReference type="ARBA" id="ARBA00023273"/>
    </source>
</evidence>
<dbReference type="Pfam" id="PF10234">
    <property type="entry name" value="Cluap1"/>
    <property type="match status" value="1"/>
</dbReference>
<evidence type="ECO:0000256" key="4">
    <source>
        <dbReference type="ARBA" id="ARBA00023054"/>
    </source>
</evidence>
<protein>
    <submittedName>
        <fullName evidence="9">CLUA1 protein</fullName>
    </submittedName>
</protein>
<keyword evidence="10" id="KW-1185">Reference proteome</keyword>
<evidence type="ECO:0000256" key="8">
    <source>
        <dbReference type="SAM" id="Phobius"/>
    </source>
</evidence>
<dbReference type="PANTHER" id="PTHR21547">
    <property type="entry name" value="CLUSTERIN ASSOCIATED PROTEIN 1"/>
    <property type="match status" value="1"/>
</dbReference>
<evidence type="ECO:0000256" key="7">
    <source>
        <dbReference type="SAM" id="MobiDB-lite"/>
    </source>
</evidence>
<keyword evidence="8" id="KW-0812">Transmembrane</keyword>
<evidence type="ECO:0000256" key="3">
    <source>
        <dbReference type="ARBA" id="ARBA00022794"/>
    </source>
</evidence>
<organism evidence="9 10">
    <name type="scientific">Polypterus senegalus</name>
    <name type="common">Senegal bichir</name>
    <dbReference type="NCBI Taxonomy" id="55291"/>
    <lineage>
        <taxon>Eukaryota</taxon>
        <taxon>Metazoa</taxon>
        <taxon>Chordata</taxon>
        <taxon>Craniata</taxon>
        <taxon>Vertebrata</taxon>
        <taxon>Euteleostomi</taxon>
        <taxon>Actinopterygii</taxon>
        <taxon>Polypteriformes</taxon>
        <taxon>Polypteridae</taxon>
        <taxon>Polypterus</taxon>
    </lineage>
</organism>
<evidence type="ECO:0000256" key="2">
    <source>
        <dbReference type="ARBA" id="ARBA00008340"/>
    </source>
</evidence>
<dbReference type="AlphaFoldDB" id="A0A8X7WWM0"/>
<evidence type="ECO:0000256" key="5">
    <source>
        <dbReference type="ARBA" id="ARBA00023069"/>
    </source>
</evidence>
<name>A0A8X7WWM0_POLSE</name>
<feature type="region of interest" description="Disordered" evidence="7">
    <location>
        <begin position="266"/>
        <end position="307"/>
    </location>
</feature>
<feature type="non-terminal residue" evidence="9">
    <location>
        <position position="1"/>
    </location>
</feature>
<keyword evidence="4" id="KW-0175">Coiled coil</keyword>
<dbReference type="GO" id="GO:0030992">
    <property type="term" value="C:intraciliary transport particle B"/>
    <property type="evidence" value="ECO:0007669"/>
    <property type="project" value="TreeGrafter"/>
</dbReference>
<evidence type="ECO:0000313" key="10">
    <source>
        <dbReference type="Proteomes" id="UP000886611"/>
    </source>
</evidence>
<dbReference type="PANTHER" id="PTHR21547:SF0">
    <property type="entry name" value="CLUSTERIN-ASSOCIATED PROTEIN 1"/>
    <property type="match status" value="1"/>
</dbReference>
<accession>A0A8X7WWM0</accession>
<comment type="similarity">
    <text evidence="2">Belongs to the CLUAP1 family.</text>
</comment>
<feature type="transmembrane region" description="Helical" evidence="8">
    <location>
        <begin position="443"/>
        <end position="464"/>
    </location>
</feature>
<keyword evidence="6" id="KW-0966">Cell projection</keyword>
<feature type="compositionally biased region" description="Acidic residues" evidence="7">
    <location>
        <begin position="276"/>
        <end position="294"/>
    </location>
</feature>